<feature type="region of interest" description="Disordered" evidence="1">
    <location>
        <begin position="1"/>
        <end position="20"/>
    </location>
</feature>
<organism evidence="2 3">
    <name type="scientific">Fukomys damarensis</name>
    <name type="common">Damaraland mole rat</name>
    <name type="synonym">Cryptomys damarensis</name>
    <dbReference type="NCBI Taxonomy" id="885580"/>
    <lineage>
        <taxon>Eukaryota</taxon>
        <taxon>Metazoa</taxon>
        <taxon>Chordata</taxon>
        <taxon>Craniata</taxon>
        <taxon>Vertebrata</taxon>
        <taxon>Euteleostomi</taxon>
        <taxon>Mammalia</taxon>
        <taxon>Eutheria</taxon>
        <taxon>Euarchontoglires</taxon>
        <taxon>Glires</taxon>
        <taxon>Rodentia</taxon>
        <taxon>Hystricomorpha</taxon>
        <taxon>Bathyergidae</taxon>
        <taxon>Fukomys</taxon>
    </lineage>
</organism>
<gene>
    <name evidence="2" type="ORF">H920_17511</name>
</gene>
<accession>A0A091CTA1</accession>
<protein>
    <submittedName>
        <fullName evidence="2">Uncharacterized protein</fullName>
    </submittedName>
</protein>
<feature type="compositionally biased region" description="Low complexity" evidence="1">
    <location>
        <begin position="55"/>
        <end position="70"/>
    </location>
</feature>
<evidence type="ECO:0000313" key="3">
    <source>
        <dbReference type="Proteomes" id="UP000028990"/>
    </source>
</evidence>
<feature type="compositionally biased region" description="Basic and acidic residues" evidence="1">
    <location>
        <begin position="9"/>
        <end position="20"/>
    </location>
</feature>
<dbReference type="AlphaFoldDB" id="A0A091CTA1"/>
<evidence type="ECO:0000313" key="2">
    <source>
        <dbReference type="EMBL" id="KFO21158.1"/>
    </source>
</evidence>
<dbReference type="EMBL" id="KN124472">
    <property type="protein sequence ID" value="KFO21158.1"/>
    <property type="molecule type" value="Genomic_DNA"/>
</dbReference>
<keyword evidence="3" id="KW-1185">Reference proteome</keyword>
<feature type="region of interest" description="Disordered" evidence="1">
    <location>
        <begin position="32"/>
        <end position="96"/>
    </location>
</feature>
<name>A0A091CTA1_FUKDA</name>
<sequence length="96" mass="9912">MAQGPGEKLAPRERTDYSEVVRTEGKLFPALSVKQRHRSFSTAAGPPSHYPPPSSAAAAAAAASTSSSAETPPPTPHTLPSCNGIPLPAHVTSGRR</sequence>
<dbReference type="Proteomes" id="UP000028990">
    <property type="component" value="Unassembled WGS sequence"/>
</dbReference>
<proteinExistence type="predicted"/>
<evidence type="ECO:0000256" key="1">
    <source>
        <dbReference type="SAM" id="MobiDB-lite"/>
    </source>
</evidence>
<reference evidence="2 3" key="1">
    <citation type="submission" date="2013-11" db="EMBL/GenBank/DDBJ databases">
        <title>The Damaraland mole rat (Fukomys damarensis) genome and evolution of African mole rats.</title>
        <authorList>
            <person name="Gladyshev V.N."/>
            <person name="Fang X."/>
        </authorList>
    </citation>
    <scope>NUCLEOTIDE SEQUENCE [LARGE SCALE GENOMIC DNA]</scope>
    <source>
        <tissue evidence="2">Liver</tissue>
    </source>
</reference>